<evidence type="ECO:0000313" key="2">
    <source>
        <dbReference type="WBParaSite" id="nRc.2.0.1.t31585-RA"/>
    </source>
</evidence>
<accession>A0A915K048</accession>
<sequence>MIRFFVSCDKLSLRPQFEKSIKQWPGTVQTANNGMGERGESIIRLRRVRRSLDSLIIQK</sequence>
<reference evidence="2" key="1">
    <citation type="submission" date="2022-11" db="UniProtKB">
        <authorList>
            <consortium name="WormBaseParasite"/>
        </authorList>
    </citation>
    <scope>IDENTIFICATION</scope>
</reference>
<evidence type="ECO:0000313" key="1">
    <source>
        <dbReference type="Proteomes" id="UP000887565"/>
    </source>
</evidence>
<name>A0A915K048_ROMCU</name>
<dbReference type="Proteomes" id="UP000887565">
    <property type="component" value="Unplaced"/>
</dbReference>
<dbReference type="WBParaSite" id="nRc.2.0.1.t31585-RA">
    <property type="protein sequence ID" value="nRc.2.0.1.t31585-RA"/>
    <property type="gene ID" value="nRc.2.0.1.g31585"/>
</dbReference>
<organism evidence="1 2">
    <name type="scientific">Romanomermis culicivorax</name>
    <name type="common">Nematode worm</name>
    <dbReference type="NCBI Taxonomy" id="13658"/>
    <lineage>
        <taxon>Eukaryota</taxon>
        <taxon>Metazoa</taxon>
        <taxon>Ecdysozoa</taxon>
        <taxon>Nematoda</taxon>
        <taxon>Enoplea</taxon>
        <taxon>Dorylaimia</taxon>
        <taxon>Mermithida</taxon>
        <taxon>Mermithoidea</taxon>
        <taxon>Mermithidae</taxon>
        <taxon>Romanomermis</taxon>
    </lineage>
</organism>
<protein>
    <submittedName>
        <fullName evidence="2">Uncharacterized protein</fullName>
    </submittedName>
</protein>
<keyword evidence="1" id="KW-1185">Reference proteome</keyword>
<proteinExistence type="predicted"/>
<dbReference type="AlphaFoldDB" id="A0A915K048"/>